<dbReference type="EMBL" id="PEBV01000008">
    <property type="protein sequence ID" value="PTQ53941.1"/>
    <property type="molecule type" value="Genomic_DNA"/>
</dbReference>
<evidence type="ECO:0000259" key="5">
    <source>
        <dbReference type="Pfam" id="PF06925"/>
    </source>
</evidence>
<dbReference type="PANTHER" id="PTHR43025:SF3">
    <property type="entry name" value="MONOGALACTOSYLDIACYLGLYCEROL SYNTHASE 1, CHLOROPLASTIC"/>
    <property type="match status" value="1"/>
</dbReference>
<dbReference type="OrthoDB" id="9815663at2"/>
<feature type="domain" description="Glycosyl transferase family 1" evidence="4">
    <location>
        <begin position="227"/>
        <end position="357"/>
    </location>
</feature>
<keyword evidence="8" id="KW-1185">Reference proteome</keyword>
<comment type="similarity">
    <text evidence="1">Belongs to the glycosyltransferase 28 family.</text>
</comment>
<evidence type="ECO:0000256" key="1">
    <source>
        <dbReference type="ARBA" id="ARBA00006962"/>
    </source>
</evidence>
<gene>
    <name evidence="7" type="ORF">HSCHL_1094</name>
    <name evidence="6" type="ORF">SA87_01500</name>
</gene>
<dbReference type="Gene3D" id="3.40.50.2000">
    <property type="entry name" value="Glycogen Phosphorylase B"/>
    <property type="match status" value="1"/>
</dbReference>
<dbReference type="Pfam" id="PF00534">
    <property type="entry name" value="Glycos_transf_1"/>
    <property type="match status" value="1"/>
</dbReference>
<dbReference type="SUPFAM" id="SSF53756">
    <property type="entry name" value="UDP-Glycosyltransferase/glycogen phosphorylase"/>
    <property type="match status" value="1"/>
</dbReference>
<dbReference type="Proteomes" id="UP000243024">
    <property type="component" value="Unassembled WGS sequence"/>
</dbReference>
<reference evidence="6 8" key="1">
    <citation type="submission" date="2015-09" db="EMBL/GenBank/DDBJ databases">
        <title>Draft genome sequence of Hydrogenibacillus schlegelii DSM 2000.</title>
        <authorList>
            <person name="Hemp J."/>
        </authorList>
    </citation>
    <scope>NUCLEOTIDE SEQUENCE [LARGE SCALE GENOMIC DNA]</scope>
    <source>
        <strain evidence="6 8">MA 48</strain>
    </source>
</reference>
<comment type="caution">
    <text evidence="6">The sequence shown here is derived from an EMBL/GenBank/DDBJ whole genome shotgun (WGS) entry which is preliminary data.</text>
</comment>
<proteinExistence type="inferred from homology"/>
<keyword evidence="3 7" id="KW-0808">Transferase</keyword>
<dbReference type="RefSeq" id="WP_066203186.1">
    <property type="nucleotide sequence ID" value="NZ_CBCSAS010000026.1"/>
</dbReference>
<evidence type="ECO:0000313" key="8">
    <source>
        <dbReference type="Proteomes" id="UP000243024"/>
    </source>
</evidence>
<name>A0A179IP86_HYDSH</name>
<dbReference type="InterPro" id="IPR050519">
    <property type="entry name" value="Glycosyltransf_28_UgtP"/>
</dbReference>
<dbReference type="GO" id="GO:0016758">
    <property type="term" value="F:hexosyltransferase activity"/>
    <property type="evidence" value="ECO:0007669"/>
    <property type="project" value="InterPro"/>
</dbReference>
<feature type="domain" description="Diacylglycerol glucosyltransferase N-terminal" evidence="5">
    <location>
        <begin position="23"/>
        <end position="182"/>
    </location>
</feature>
<accession>A0A179IP86</accession>
<dbReference type="InterPro" id="IPR001296">
    <property type="entry name" value="Glyco_trans_1"/>
</dbReference>
<dbReference type="Proteomes" id="UP000244180">
    <property type="component" value="Unassembled WGS sequence"/>
</dbReference>
<organism evidence="6 8">
    <name type="scientific">Hydrogenibacillus schlegelii</name>
    <name type="common">Bacillus schlegelii</name>
    <dbReference type="NCBI Taxonomy" id="1484"/>
    <lineage>
        <taxon>Bacteria</taxon>
        <taxon>Bacillati</taxon>
        <taxon>Bacillota</taxon>
        <taxon>Bacilli</taxon>
        <taxon>Bacillales</taxon>
        <taxon>Bacillales Family X. Incertae Sedis</taxon>
        <taxon>Hydrogenibacillus</taxon>
    </lineage>
</organism>
<sequence length="387" mass="41834">MSEPGTLRPNILIVTEATLGMGHTRAAEALRDAFLTEAPDAVVRVTTALVPQAEALFNRLYGQTLARMPHLWGAAYASERWTSILAKRAFGVSGLSRAKELFDAFRPDVVVSTHALSVPPFARLKRRRPFTLAVAITDFDANGFWINRRVDHYFVAHPDVARTLAARYRLDVGRFQATGIPIDPRFADPTLPERARALRAALGLGPAEPLVLLMGGGEGLLDMPTVLQALDRRPEPFAVAAVSGRNAALREALEALRPHLSHRLIVTGWITETATWLSAADVVVTKPGGLTLSELFALGKAAVLLQPIPGQETRNVHFVERHGAATVVDDAEEAARTVGALLGDPDRRAALEAAARRLGRPEAARTIARTLLETLANGARTPEAVVR</sequence>
<evidence type="ECO:0000313" key="9">
    <source>
        <dbReference type="Proteomes" id="UP000244180"/>
    </source>
</evidence>
<dbReference type="Pfam" id="PF06925">
    <property type="entry name" value="MGDG_synth"/>
    <property type="match status" value="1"/>
</dbReference>
<keyword evidence="2" id="KW-0328">Glycosyltransferase</keyword>
<evidence type="ECO:0000313" key="7">
    <source>
        <dbReference type="EMBL" id="PTQ53941.1"/>
    </source>
</evidence>
<dbReference type="GO" id="GO:0016020">
    <property type="term" value="C:membrane"/>
    <property type="evidence" value="ECO:0007669"/>
    <property type="project" value="GOC"/>
</dbReference>
<reference evidence="7 9" key="2">
    <citation type="submission" date="2017-08" db="EMBL/GenBank/DDBJ databases">
        <title>Burning lignite coal seam in the remote Altai Mountains harbors a hydrogen-driven thermophilic microbial community.</title>
        <authorList>
            <person name="Kadnikov V.V."/>
            <person name="Mardanov A.V."/>
            <person name="Ivasenko D."/>
            <person name="Beletsky A.V."/>
            <person name="Karnachuk O.V."/>
            <person name="Ravin N.V."/>
        </authorList>
    </citation>
    <scope>NUCLEOTIDE SEQUENCE [LARGE SCALE GENOMIC DNA]</scope>
    <source>
        <strain evidence="7">AL33</strain>
    </source>
</reference>
<dbReference type="GO" id="GO:0009247">
    <property type="term" value="P:glycolipid biosynthetic process"/>
    <property type="evidence" value="ECO:0007669"/>
    <property type="project" value="InterPro"/>
</dbReference>
<evidence type="ECO:0000313" key="6">
    <source>
        <dbReference type="EMBL" id="OAR03431.1"/>
    </source>
</evidence>
<dbReference type="AlphaFoldDB" id="A0A179IP86"/>
<evidence type="ECO:0000256" key="3">
    <source>
        <dbReference type="ARBA" id="ARBA00022679"/>
    </source>
</evidence>
<evidence type="ECO:0000256" key="2">
    <source>
        <dbReference type="ARBA" id="ARBA00022676"/>
    </source>
</evidence>
<dbReference type="PANTHER" id="PTHR43025">
    <property type="entry name" value="MONOGALACTOSYLDIACYLGLYCEROL SYNTHASE"/>
    <property type="match status" value="1"/>
</dbReference>
<dbReference type="STRING" id="1484.SA87_01500"/>
<evidence type="ECO:0000259" key="4">
    <source>
        <dbReference type="Pfam" id="PF00534"/>
    </source>
</evidence>
<dbReference type="EMBL" id="JXBB01000060">
    <property type="protein sequence ID" value="OAR03431.1"/>
    <property type="molecule type" value="Genomic_DNA"/>
</dbReference>
<protein>
    <submittedName>
        <fullName evidence="7">UDP-N-acetylglucosamine--N-acetylmuramyl-(Pentapeptide) pyrophosphoryl-undecaprenol N-acetylglucosamine transferase</fullName>
    </submittedName>
</protein>
<dbReference type="InterPro" id="IPR009695">
    <property type="entry name" value="Diacylglyc_glucosyltr_N"/>
</dbReference>